<name>A0AA38NWE4_9AGAR</name>
<evidence type="ECO:0000313" key="2">
    <source>
        <dbReference type="Proteomes" id="UP001163846"/>
    </source>
</evidence>
<protein>
    <recommendedName>
        <fullName evidence="3">ATP-dependent DNA helicase</fullName>
    </recommendedName>
</protein>
<dbReference type="PANTHER" id="PTHR47642:SF5">
    <property type="entry name" value="ATP-DEPENDENT DNA HELICASE"/>
    <property type="match status" value="1"/>
</dbReference>
<evidence type="ECO:0008006" key="3">
    <source>
        <dbReference type="Google" id="ProtNLM"/>
    </source>
</evidence>
<organism evidence="1 2">
    <name type="scientific">Lentinula raphanica</name>
    <dbReference type="NCBI Taxonomy" id="153919"/>
    <lineage>
        <taxon>Eukaryota</taxon>
        <taxon>Fungi</taxon>
        <taxon>Dikarya</taxon>
        <taxon>Basidiomycota</taxon>
        <taxon>Agaricomycotina</taxon>
        <taxon>Agaricomycetes</taxon>
        <taxon>Agaricomycetidae</taxon>
        <taxon>Agaricales</taxon>
        <taxon>Marasmiineae</taxon>
        <taxon>Omphalotaceae</taxon>
        <taxon>Lentinula</taxon>
    </lineage>
</organism>
<reference evidence="1" key="1">
    <citation type="submission" date="2022-08" db="EMBL/GenBank/DDBJ databases">
        <authorList>
            <consortium name="DOE Joint Genome Institute"/>
            <person name="Min B."/>
            <person name="Riley R."/>
            <person name="Sierra-Patev S."/>
            <person name="Naranjo-Ortiz M."/>
            <person name="Looney B."/>
            <person name="Konkel Z."/>
            <person name="Slot J.C."/>
            <person name="Sakamoto Y."/>
            <person name="Steenwyk J.L."/>
            <person name="Rokas A."/>
            <person name="Carro J."/>
            <person name="Camarero S."/>
            <person name="Ferreira P."/>
            <person name="Molpeceres G."/>
            <person name="Ruiz-Duenas F.J."/>
            <person name="Serrano A."/>
            <person name="Henrissat B."/>
            <person name="Drula E."/>
            <person name="Hughes K.W."/>
            <person name="Mata J.L."/>
            <person name="Ishikawa N.K."/>
            <person name="Vargas-Isla R."/>
            <person name="Ushijima S."/>
            <person name="Smith C.A."/>
            <person name="Ahrendt S."/>
            <person name="Andreopoulos W."/>
            <person name="He G."/>
            <person name="Labutti K."/>
            <person name="Lipzen A."/>
            <person name="Ng V."/>
            <person name="Sandor L."/>
            <person name="Barry K."/>
            <person name="Martinez A.T."/>
            <person name="Xiao Y."/>
            <person name="Gibbons J.G."/>
            <person name="Terashima K."/>
            <person name="Hibbett D.S."/>
            <person name="Grigoriev I.V."/>
        </authorList>
    </citation>
    <scope>NUCLEOTIDE SEQUENCE</scope>
    <source>
        <strain evidence="1">TFB9207</strain>
    </source>
</reference>
<keyword evidence="2" id="KW-1185">Reference proteome</keyword>
<accession>A0AA38NWE4</accession>
<proteinExistence type="predicted"/>
<dbReference type="AlphaFoldDB" id="A0AA38NWE4"/>
<dbReference type="EMBL" id="MU807200">
    <property type="protein sequence ID" value="KAJ3831847.1"/>
    <property type="molecule type" value="Genomic_DNA"/>
</dbReference>
<sequence>DNIIQDFKLTSEQILAFQIITTNIIHRNVFKDSKWIAKDLLVMFLTGPGGTGKTHVVRVIQKIMDIHGLSHGYRSVAPTANVASPINRTTLHSSCNIKIRLKNKLSRGISTNGNDLTILASVRKNDKLCQEWKDVCLLFIDEISMVDQILLSDVDASL</sequence>
<feature type="non-terminal residue" evidence="1">
    <location>
        <position position="158"/>
    </location>
</feature>
<dbReference type="Proteomes" id="UP001163846">
    <property type="component" value="Unassembled WGS sequence"/>
</dbReference>
<dbReference type="PANTHER" id="PTHR47642">
    <property type="entry name" value="ATP-DEPENDENT DNA HELICASE"/>
    <property type="match status" value="1"/>
</dbReference>
<dbReference type="SUPFAM" id="SSF52540">
    <property type="entry name" value="P-loop containing nucleoside triphosphate hydrolases"/>
    <property type="match status" value="1"/>
</dbReference>
<evidence type="ECO:0000313" key="1">
    <source>
        <dbReference type="EMBL" id="KAJ3831847.1"/>
    </source>
</evidence>
<dbReference type="Pfam" id="PF13604">
    <property type="entry name" value="AAA_30"/>
    <property type="match status" value="1"/>
</dbReference>
<comment type="caution">
    <text evidence="1">The sequence shown here is derived from an EMBL/GenBank/DDBJ whole genome shotgun (WGS) entry which is preliminary data.</text>
</comment>
<dbReference type="InterPro" id="IPR027417">
    <property type="entry name" value="P-loop_NTPase"/>
</dbReference>
<dbReference type="Gene3D" id="3.40.50.300">
    <property type="entry name" value="P-loop containing nucleotide triphosphate hydrolases"/>
    <property type="match status" value="1"/>
</dbReference>
<dbReference type="InterPro" id="IPR051055">
    <property type="entry name" value="PIF1_helicase"/>
</dbReference>
<feature type="non-terminal residue" evidence="1">
    <location>
        <position position="1"/>
    </location>
</feature>
<gene>
    <name evidence="1" type="ORF">F5878DRAFT_495849</name>
</gene>